<evidence type="ECO:0000313" key="2">
    <source>
        <dbReference type="EMBL" id="QLI80128.1"/>
    </source>
</evidence>
<evidence type="ECO:0000313" key="3">
    <source>
        <dbReference type="Proteomes" id="UP000510822"/>
    </source>
</evidence>
<name>A0A7D5ZCR7_9NEIS</name>
<dbReference type="InterPro" id="IPR035924">
    <property type="entry name" value="FlaG-like_sf"/>
</dbReference>
<dbReference type="RefSeq" id="WP_180307273.1">
    <property type="nucleotide sequence ID" value="NZ_CP058952.1"/>
</dbReference>
<dbReference type="Gene3D" id="3.30.160.170">
    <property type="entry name" value="FlaG-like"/>
    <property type="match status" value="1"/>
</dbReference>
<keyword evidence="2" id="KW-0966">Cell projection</keyword>
<protein>
    <submittedName>
        <fullName evidence="2">Flagellar protein FlaG</fullName>
    </submittedName>
</protein>
<dbReference type="PANTHER" id="PTHR37166">
    <property type="entry name" value="PROTEIN FLAG"/>
    <property type="match status" value="1"/>
</dbReference>
<gene>
    <name evidence="2" type="ORF">HZU75_00445</name>
</gene>
<feature type="compositionally biased region" description="Polar residues" evidence="1">
    <location>
        <begin position="1"/>
        <end position="12"/>
    </location>
</feature>
<dbReference type="PANTHER" id="PTHR37166:SF1">
    <property type="entry name" value="PROTEIN FLAG"/>
    <property type="match status" value="1"/>
</dbReference>
<keyword evidence="2" id="KW-0969">Cilium</keyword>
<dbReference type="Proteomes" id="UP000510822">
    <property type="component" value="Chromosome"/>
</dbReference>
<keyword evidence="3" id="KW-1185">Reference proteome</keyword>
<dbReference type="Pfam" id="PF03646">
    <property type="entry name" value="FlaG"/>
    <property type="match status" value="1"/>
</dbReference>
<sequence length="131" mass="14169">MQINSVSGTGQAQPILRDEPRQMPSQSTAARAVGDSLPPIVEVPKEAVQAVDAKAQAEQINDAVKKINQTIGSMNKNVGLEFSTDEDTKLRLVKVIDVASKEVLRQIPTEEVINIAKAIDKLQGLLVRDKA</sequence>
<dbReference type="SUPFAM" id="SSF160214">
    <property type="entry name" value="FlaG-like"/>
    <property type="match status" value="1"/>
</dbReference>
<dbReference type="InterPro" id="IPR005186">
    <property type="entry name" value="FlaG"/>
</dbReference>
<proteinExistence type="predicted"/>
<evidence type="ECO:0000256" key="1">
    <source>
        <dbReference type="SAM" id="MobiDB-lite"/>
    </source>
</evidence>
<dbReference type="AlphaFoldDB" id="A0A7D5ZCR7"/>
<feature type="region of interest" description="Disordered" evidence="1">
    <location>
        <begin position="1"/>
        <end position="36"/>
    </location>
</feature>
<dbReference type="KEGG" id="cfon:HZU75_00445"/>
<dbReference type="EMBL" id="CP058952">
    <property type="protein sequence ID" value="QLI80128.1"/>
    <property type="molecule type" value="Genomic_DNA"/>
</dbReference>
<organism evidence="2 3">
    <name type="scientific">Chitinibacter fontanus</name>
    <dbReference type="NCBI Taxonomy" id="1737446"/>
    <lineage>
        <taxon>Bacteria</taxon>
        <taxon>Pseudomonadati</taxon>
        <taxon>Pseudomonadota</taxon>
        <taxon>Betaproteobacteria</taxon>
        <taxon>Neisseriales</taxon>
        <taxon>Chitinibacteraceae</taxon>
        <taxon>Chitinibacter</taxon>
    </lineage>
</organism>
<keyword evidence="2" id="KW-0282">Flagellum</keyword>
<accession>A0A7D5ZCR7</accession>
<reference evidence="2 3" key="1">
    <citation type="journal article" date="2016" name="Int. J. Syst. Evol. Microbiol.">
        <title>Chitinibacter fontanus sp. nov., isolated from a spring.</title>
        <authorList>
            <person name="Sheu S.Y."/>
            <person name="Li Y.S."/>
            <person name="Young C.C."/>
            <person name="Chen W.M."/>
        </authorList>
    </citation>
    <scope>NUCLEOTIDE SEQUENCE [LARGE SCALE GENOMIC DNA]</scope>
    <source>
        <strain evidence="2 3">STM-7</strain>
    </source>
</reference>